<evidence type="ECO:0000313" key="11">
    <source>
        <dbReference type="Proteomes" id="UP000823561"/>
    </source>
</evidence>
<reference evidence="10 11" key="1">
    <citation type="submission" date="2020-10" db="EMBL/GenBank/DDBJ databases">
        <title>Chromosome-scale genome assembly of the Allis shad, Alosa alosa.</title>
        <authorList>
            <person name="Margot Z."/>
            <person name="Christophe K."/>
            <person name="Cabau C."/>
            <person name="Louis A."/>
            <person name="Berthelot C."/>
            <person name="Parey E."/>
            <person name="Roest Crollius H."/>
            <person name="Montfort J."/>
            <person name="Robinson-Rechavi M."/>
            <person name="Bucao C."/>
            <person name="Bouchez O."/>
            <person name="Gislard M."/>
            <person name="Lluch J."/>
            <person name="Milhes M."/>
            <person name="Lampietro C."/>
            <person name="Lopez Roques C."/>
            <person name="Donnadieu C."/>
            <person name="Braasch I."/>
            <person name="Desvignes T."/>
            <person name="Postlethwait J."/>
            <person name="Bobe J."/>
            <person name="Guiguen Y."/>
        </authorList>
    </citation>
    <scope>NUCLEOTIDE SEQUENCE [LARGE SCALE GENOMIC DNA]</scope>
    <source>
        <strain evidence="10">M-15738</strain>
        <tissue evidence="10">Blood</tissue>
    </source>
</reference>
<dbReference type="EMBL" id="JADWDJ010000001">
    <property type="protein sequence ID" value="KAG5286517.1"/>
    <property type="molecule type" value="Genomic_DNA"/>
</dbReference>
<gene>
    <name evidence="10" type="ORF">AALO_G00015680</name>
</gene>
<dbReference type="CDD" id="cd00198">
    <property type="entry name" value="vWFA"/>
    <property type="match status" value="1"/>
</dbReference>
<proteinExistence type="predicted"/>
<evidence type="ECO:0000256" key="5">
    <source>
        <dbReference type="SAM" id="MobiDB-lite"/>
    </source>
</evidence>
<evidence type="ECO:0000256" key="2">
    <source>
        <dbReference type="ARBA" id="ARBA00022525"/>
    </source>
</evidence>
<dbReference type="GO" id="GO:0005576">
    <property type="term" value="C:extracellular region"/>
    <property type="evidence" value="ECO:0007669"/>
    <property type="project" value="UniProtKB-SubCell"/>
</dbReference>
<keyword evidence="11" id="KW-1185">Reference proteome</keyword>
<keyword evidence="4" id="KW-0325">Glycoprotein</keyword>
<evidence type="ECO:0000256" key="3">
    <source>
        <dbReference type="ARBA" id="ARBA00022729"/>
    </source>
</evidence>
<dbReference type="InterPro" id="IPR057615">
    <property type="entry name" value="Ig_VWA7"/>
</dbReference>
<evidence type="ECO:0000259" key="7">
    <source>
        <dbReference type="Pfam" id="PF23619"/>
    </source>
</evidence>
<dbReference type="InterPro" id="IPR036465">
    <property type="entry name" value="vWFA_dom_sf"/>
</dbReference>
<name>A0AAV6HJR7_9TELE</name>
<organism evidence="10 11">
    <name type="scientific">Alosa alosa</name>
    <name type="common">allis shad</name>
    <dbReference type="NCBI Taxonomy" id="278164"/>
    <lineage>
        <taxon>Eukaryota</taxon>
        <taxon>Metazoa</taxon>
        <taxon>Chordata</taxon>
        <taxon>Craniata</taxon>
        <taxon>Vertebrata</taxon>
        <taxon>Euteleostomi</taxon>
        <taxon>Actinopterygii</taxon>
        <taxon>Neopterygii</taxon>
        <taxon>Teleostei</taxon>
        <taxon>Clupei</taxon>
        <taxon>Clupeiformes</taxon>
        <taxon>Clupeoidei</taxon>
        <taxon>Clupeidae</taxon>
        <taxon>Alosa</taxon>
    </lineage>
</organism>
<dbReference type="InterPro" id="IPR056475">
    <property type="entry name" value="GBD_Hemicentin/VWA7"/>
</dbReference>
<comment type="caution">
    <text evidence="10">The sequence shown here is derived from an EMBL/GenBank/DDBJ whole genome shotgun (WGS) entry which is preliminary data.</text>
</comment>
<protein>
    <recommendedName>
        <fullName evidence="12">von Willebrand factor A domain-containing protein 7-like</fullName>
    </recommendedName>
</protein>
<dbReference type="Pfam" id="PF25106">
    <property type="entry name" value="VWA_4"/>
    <property type="match status" value="1"/>
</dbReference>
<dbReference type="PANTHER" id="PTHR14905">
    <property type="entry name" value="NG37"/>
    <property type="match status" value="1"/>
</dbReference>
<dbReference type="InterPro" id="IPR052577">
    <property type="entry name" value="VWA7"/>
</dbReference>
<dbReference type="Pfam" id="PF23619">
    <property type="entry name" value="Ig_VWA7"/>
    <property type="match status" value="1"/>
</dbReference>
<evidence type="ECO:0008006" key="12">
    <source>
        <dbReference type="Google" id="ProtNLM"/>
    </source>
</evidence>
<dbReference type="Pfam" id="PF25107">
    <property type="entry name" value="VWA7_N"/>
    <property type="match status" value="1"/>
</dbReference>
<evidence type="ECO:0000256" key="1">
    <source>
        <dbReference type="ARBA" id="ARBA00004613"/>
    </source>
</evidence>
<feature type="domain" description="Hemicentin-1-like von Willebrand factor A" evidence="8">
    <location>
        <begin position="311"/>
        <end position="468"/>
    </location>
</feature>
<feature type="domain" description="Hemicentin/VWA7 galactose-binding" evidence="6">
    <location>
        <begin position="488"/>
        <end position="585"/>
    </location>
</feature>
<keyword evidence="3" id="KW-0732">Signal</keyword>
<dbReference type="InterPro" id="IPR056862">
    <property type="entry name" value="VWA7_N"/>
</dbReference>
<evidence type="ECO:0000259" key="8">
    <source>
        <dbReference type="Pfam" id="PF25106"/>
    </source>
</evidence>
<evidence type="ECO:0000313" key="10">
    <source>
        <dbReference type="EMBL" id="KAG5286517.1"/>
    </source>
</evidence>
<dbReference type="Pfam" id="PF23560">
    <property type="entry name" value="GBD_Hemicentin"/>
    <property type="match status" value="1"/>
</dbReference>
<feature type="domain" description="VWA7 Ig-like" evidence="7">
    <location>
        <begin position="702"/>
        <end position="801"/>
    </location>
</feature>
<evidence type="ECO:0000259" key="9">
    <source>
        <dbReference type="Pfam" id="PF25107"/>
    </source>
</evidence>
<dbReference type="Proteomes" id="UP000823561">
    <property type="component" value="Chromosome 1"/>
</dbReference>
<dbReference type="InterPro" id="IPR056861">
    <property type="entry name" value="HMCN1-like_VWA"/>
</dbReference>
<dbReference type="PANTHER" id="PTHR14905:SF18">
    <property type="entry name" value="VON WILLEBRAND FACTOR A DOMAIN-CONTAINING 10, TANDEM DUPLICATE 1-RELATED"/>
    <property type="match status" value="1"/>
</dbReference>
<feature type="domain" description="VWA7 N-terminal" evidence="9">
    <location>
        <begin position="74"/>
        <end position="296"/>
    </location>
</feature>
<dbReference type="Gene3D" id="3.40.50.410">
    <property type="entry name" value="von Willebrand factor, type A domain"/>
    <property type="match status" value="1"/>
</dbReference>
<accession>A0AAV6HJR7</accession>
<feature type="region of interest" description="Disordered" evidence="5">
    <location>
        <begin position="234"/>
        <end position="258"/>
    </location>
</feature>
<sequence>MVLKMDTSSQHIITLAILLLTQRDTLQAFTLISSSSLTHGQITEAGILNATANVCKTLVEQEGGNFALLPNQLAVDSLAEACLFTDSVKTFQIAIRVISSRNAAVDLERPFSEEYHFDDESFIRGRSLITRGLATIKANIKQGNFISARLTVGEILHTLQDFYSHSNWVELGNMFAYSNLIRADLNIDNIADSSTPTCRNCVGDNCENNILENIITEKKLTSGYFNLFSSSKPDGKCSHGGAVDQTSDSDPRGGINKDAVDSEHGHLHTQAAQTAIAATTELLLDIRGAAGDADFLRLMGISRSSSSSSSALCFVVDTSASMTNVLAELKKATSSIINSISKLPSVFILISFSNTGLGPLLRTTESDIFLSQINILSASGGGNSPEPGRSLEALWMALSEAPPSSQIFVFTDAPPTDAHLESTVLALIETTQTGVNFFLTNVGRSGQRSNELYQSLTEASGGQAIVITEEQFPQAVTIITDSIRPALVTISQTVRDPGTTETFSFTVDDSVKNLTVYITGSTPSFTIISASGASQSSGTSSGSLGTIQTEGNFISVLLNSPPQKGQWRINMNSLQPYTITVTGESAIDFLYDIVEVFHSPTPGFATLESRPPASGNTSLSITLTGGSSIKLTDVALIQVSGSDEVKGTVEKTNSGGYLVTMTRVPEGSFYVQLRGTNESSTSSNNVFQRQSSNQLKASTISIRAQENLNWKPGTNLTIPFTMTTTSSTGGNFTVQARNSRGLSSSFPSSVTLEAGGRTEGTVTLTAPLDTPSGTDVTLTIEAEAPGGSDSNYVVLRLTVIADVADITAPVCQVVSVNSNCNGNCTLQTWDFTASLNDGNGTGIERITVSETLGNLTTSTQPGPEGFNVTVAFFSAPCCTEEVILVAVDAVGNVGSCTIRSGGVQLRSPPLSLWISVACLVLARTLSL</sequence>
<dbReference type="SUPFAM" id="SSF53300">
    <property type="entry name" value="vWA-like"/>
    <property type="match status" value="1"/>
</dbReference>
<evidence type="ECO:0000259" key="6">
    <source>
        <dbReference type="Pfam" id="PF23560"/>
    </source>
</evidence>
<comment type="subcellular location">
    <subcellularLocation>
        <location evidence="1">Secreted</location>
    </subcellularLocation>
</comment>
<dbReference type="AlphaFoldDB" id="A0AAV6HJR7"/>
<keyword evidence="2" id="KW-0964">Secreted</keyword>
<evidence type="ECO:0000256" key="4">
    <source>
        <dbReference type="ARBA" id="ARBA00023180"/>
    </source>
</evidence>